<comment type="cofactor">
    <cofactor evidence="1">
        <name>Mg(2+)</name>
        <dbReference type="ChEBI" id="CHEBI:18420"/>
    </cofactor>
</comment>
<keyword evidence="7" id="KW-0274">FAD</keyword>
<evidence type="ECO:0000256" key="6">
    <source>
        <dbReference type="ARBA" id="ARBA00022723"/>
    </source>
</evidence>
<dbReference type="AlphaFoldDB" id="A0A7Y9LT89"/>
<dbReference type="Pfam" id="PF02424">
    <property type="entry name" value="ApbE"/>
    <property type="match status" value="1"/>
</dbReference>
<evidence type="ECO:0000313" key="12">
    <source>
        <dbReference type="Proteomes" id="UP000521748"/>
    </source>
</evidence>
<accession>A0A7Y9LT89</accession>
<keyword evidence="12" id="KW-1185">Reference proteome</keyword>
<keyword evidence="11" id="KW-0449">Lipoprotein</keyword>
<keyword evidence="4" id="KW-0285">Flavoprotein</keyword>
<evidence type="ECO:0000256" key="9">
    <source>
        <dbReference type="ARBA" id="ARBA00031306"/>
    </source>
</evidence>
<evidence type="ECO:0000256" key="1">
    <source>
        <dbReference type="ARBA" id="ARBA00001946"/>
    </source>
</evidence>
<dbReference type="EMBL" id="JACBYQ010000001">
    <property type="protein sequence ID" value="NYE95198.1"/>
    <property type="molecule type" value="Genomic_DNA"/>
</dbReference>
<sequence>MSEQSFSRELHQDGSASAQWQDWSTNCQLTVTDSEALEEAILHTKIRMTEIELACSRFRSDSELMLIQGRQAEGVQISALLAELVSAALLVARWTEGAVDPTMGKELRVLGYDRDFTEVKAPSSAQPIFSTRVLREREPRWEEIVLHGTELQVPSGIELDLGASAKAFAADLIAAELHDQLGCGVLVSLGGDLRVMGAAPELGWQIAVQDLPGDPSQQVSLNSGAVATSSTQKRRWAHQGQQVHHILDPRWGLPAKTPWRSASVAANSCLRANAFSTAALVKGEAALTWLAQKSISARLVDESYRVHLVTAWPERSAETATEVAARG</sequence>
<organism evidence="11 12">
    <name type="scientific">Psychromicrobium silvestre</name>
    <dbReference type="NCBI Taxonomy" id="1645614"/>
    <lineage>
        <taxon>Bacteria</taxon>
        <taxon>Bacillati</taxon>
        <taxon>Actinomycetota</taxon>
        <taxon>Actinomycetes</taxon>
        <taxon>Micrococcales</taxon>
        <taxon>Micrococcaceae</taxon>
        <taxon>Psychromicrobium</taxon>
    </lineage>
</organism>
<keyword evidence="8" id="KW-0460">Magnesium</keyword>
<keyword evidence="5" id="KW-0808">Transferase</keyword>
<dbReference type="InterPro" id="IPR003374">
    <property type="entry name" value="ApbE-like_sf"/>
</dbReference>
<evidence type="ECO:0000256" key="5">
    <source>
        <dbReference type="ARBA" id="ARBA00022679"/>
    </source>
</evidence>
<comment type="caution">
    <text evidence="11">The sequence shown here is derived from an EMBL/GenBank/DDBJ whole genome shotgun (WGS) entry which is preliminary data.</text>
</comment>
<dbReference type="EC" id="2.7.1.180" evidence="2"/>
<gene>
    <name evidence="11" type="ORF">FHU41_001419</name>
</gene>
<dbReference type="InterPro" id="IPR024932">
    <property type="entry name" value="ApbE"/>
</dbReference>
<evidence type="ECO:0000256" key="2">
    <source>
        <dbReference type="ARBA" id="ARBA00011955"/>
    </source>
</evidence>
<name>A0A7Y9LT89_9MICC</name>
<dbReference type="PANTHER" id="PTHR30040">
    <property type="entry name" value="THIAMINE BIOSYNTHESIS LIPOPROTEIN APBE"/>
    <property type="match status" value="1"/>
</dbReference>
<dbReference type="SUPFAM" id="SSF143631">
    <property type="entry name" value="ApbE-like"/>
    <property type="match status" value="1"/>
</dbReference>
<evidence type="ECO:0000256" key="8">
    <source>
        <dbReference type="ARBA" id="ARBA00022842"/>
    </source>
</evidence>
<dbReference type="RefSeq" id="WP_179388870.1">
    <property type="nucleotide sequence ID" value="NZ_JACBYQ010000001.1"/>
</dbReference>
<dbReference type="Gene3D" id="3.10.520.10">
    <property type="entry name" value="ApbE-like domains"/>
    <property type="match status" value="1"/>
</dbReference>
<evidence type="ECO:0000256" key="4">
    <source>
        <dbReference type="ARBA" id="ARBA00022630"/>
    </source>
</evidence>
<evidence type="ECO:0000256" key="3">
    <source>
        <dbReference type="ARBA" id="ARBA00016337"/>
    </source>
</evidence>
<evidence type="ECO:0000256" key="10">
    <source>
        <dbReference type="ARBA" id="ARBA00048540"/>
    </source>
</evidence>
<dbReference type="Proteomes" id="UP000521748">
    <property type="component" value="Unassembled WGS sequence"/>
</dbReference>
<proteinExistence type="predicted"/>
<evidence type="ECO:0000313" key="11">
    <source>
        <dbReference type="EMBL" id="NYE95198.1"/>
    </source>
</evidence>
<keyword evidence="6" id="KW-0479">Metal-binding</keyword>
<dbReference type="GO" id="GO:0016740">
    <property type="term" value="F:transferase activity"/>
    <property type="evidence" value="ECO:0007669"/>
    <property type="project" value="UniProtKB-KW"/>
</dbReference>
<reference evidence="11 12" key="1">
    <citation type="submission" date="2020-07" db="EMBL/GenBank/DDBJ databases">
        <title>Sequencing the genomes of 1000 actinobacteria strains.</title>
        <authorList>
            <person name="Klenk H.-P."/>
        </authorList>
    </citation>
    <scope>NUCLEOTIDE SEQUENCE [LARGE SCALE GENOMIC DNA]</scope>
    <source>
        <strain evidence="11 12">DSM 102047</strain>
    </source>
</reference>
<protein>
    <recommendedName>
        <fullName evidence="3">FAD:protein FMN transferase</fullName>
        <ecNumber evidence="2">2.7.1.180</ecNumber>
    </recommendedName>
    <alternativeName>
        <fullName evidence="9">Flavin transferase</fullName>
    </alternativeName>
</protein>
<comment type="catalytic activity">
    <reaction evidence="10">
        <text>L-threonyl-[protein] + FAD = FMN-L-threonyl-[protein] + AMP + H(+)</text>
        <dbReference type="Rhea" id="RHEA:36847"/>
        <dbReference type="Rhea" id="RHEA-COMP:11060"/>
        <dbReference type="Rhea" id="RHEA-COMP:11061"/>
        <dbReference type="ChEBI" id="CHEBI:15378"/>
        <dbReference type="ChEBI" id="CHEBI:30013"/>
        <dbReference type="ChEBI" id="CHEBI:57692"/>
        <dbReference type="ChEBI" id="CHEBI:74257"/>
        <dbReference type="ChEBI" id="CHEBI:456215"/>
        <dbReference type="EC" id="2.7.1.180"/>
    </reaction>
</comment>
<dbReference type="PANTHER" id="PTHR30040:SF2">
    <property type="entry name" value="FAD:PROTEIN FMN TRANSFERASE"/>
    <property type="match status" value="1"/>
</dbReference>
<evidence type="ECO:0000256" key="7">
    <source>
        <dbReference type="ARBA" id="ARBA00022827"/>
    </source>
</evidence>
<dbReference type="GO" id="GO:0046872">
    <property type="term" value="F:metal ion binding"/>
    <property type="evidence" value="ECO:0007669"/>
    <property type="project" value="UniProtKB-KW"/>
</dbReference>